<dbReference type="GO" id="GO:0098839">
    <property type="term" value="C:postsynaptic density membrane"/>
    <property type="evidence" value="ECO:0007669"/>
    <property type="project" value="TreeGrafter"/>
</dbReference>
<dbReference type="GO" id="GO:0019226">
    <property type="term" value="P:transmission of nerve impulse"/>
    <property type="evidence" value="ECO:0007669"/>
    <property type="project" value="TreeGrafter"/>
</dbReference>
<dbReference type="GO" id="GO:0051968">
    <property type="term" value="P:positive regulation of synaptic transmission, glutamatergic"/>
    <property type="evidence" value="ECO:0007669"/>
    <property type="project" value="TreeGrafter"/>
</dbReference>
<feature type="transmembrane region" description="Helical" evidence="1">
    <location>
        <begin position="232"/>
        <end position="256"/>
    </location>
</feature>
<keyword evidence="1" id="KW-0472">Membrane</keyword>
<reference evidence="3" key="1">
    <citation type="submission" date="2015-08" db="UniProtKB">
        <authorList>
            <consortium name="WormBaseParasite"/>
        </authorList>
    </citation>
    <scope>IDENTIFICATION</scope>
</reference>
<name>A0A0K0EER0_STRER</name>
<proteinExistence type="predicted"/>
<keyword evidence="1" id="KW-0812">Transmembrane</keyword>
<evidence type="ECO:0000313" key="3">
    <source>
        <dbReference type="WBParaSite" id="SSTP_0000797300.1"/>
    </source>
</evidence>
<dbReference type="GO" id="GO:0005245">
    <property type="term" value="F:voltage-gated calcium channel activity"/>
    <property type="evidence" value="ECO:0007669"/>
    <property type="project" value="TreeGrafter"/>
</dbReference>
<dbReference type="Proteomes" id="UP000035681">
    <property type="component" value="Unplaced"/>
</dbReference>
<evidence type="ECO:0000313" key="2">
    <source>
        <dbReference type="Proteomes" id="UP000035681"/>
    </source>
</evidence>
<dbReference type="GO" id="GO:0098943">
    <property type="term" value="P:neurotransmitter receptor transport, postsynaptic endosome to lysosome"/>
    <property type="evidence" value="ECO:0007669"/>
    <property type="project" value="TreeGrafter"/>
</dbReference>
<dbReference type="Gene3D" id="1.20.140.150">
    <property type="match status" value="1"/>
</dbReference>
<feature type="transmembrane region" description="Helical" evidence="1">
    <location>
        <begin position="183"/>
        <end position="204"/>
    </location>
</feature>
<dbReference type="AlphaFoldDB" id="A0A0K0EER0"/>
<sequence>MLDLPPNLLHTQDIFDLSKCNKNIKHGFITKKIINFRLHDGVLLSIFIIVAIIAVVMNSLPLLNTNWIHVVEPKPIKRGDSKGDIINLMYEFDAGYFHVCRKYIFNENITEYFYENETFYFETECHWSSSFSLDELSEYSTATVAILQRIFIPSTMHIIGCFLNITALILGVYGYFDKSLKTLTSAIFLTIGSLSVAVAVLQVVCIVDDEMSSRIKPNAAGELSLYSFKYNWGFFTSALSFLPFQVCIYCQVVLYMRRFKNLNDIQKVVPGLLRMVSKKIPNRKISVSPFKNENNNEFENNINRNLKNMNYYCDYETNQGNTFNIFTNV</sequence>
<dbReference type="WBParaSite" id="SSTP_0000797300.1">
    <property type="protein sequence ID" value="SSTP_0000797300.1"/>
    <property type="gene ID" value="SSTP_0000797300"/>
</dbReference>
<feature type="transmembrane region" description="Helical" evidence="1">
    <location>
        <begin position="156"/>
        <end position="176"/>
    </location>
</feature>
<dbReference type="GO" id="GO:0032281">
    <property type="term" value="C:AMPA glutamate receptor complex"/>
    <property type="evidence" value="ECO:0007669"/>
    <property type="project" value="TreeGrafter"/>
</dbReference>
<dbReference type="STRING" id="6248.A0A0K0EER0"/>
<protein>
    <submittedName>
        <fullName evidence="3 4">Uncharacterized protein</fullName>
    </submittedName>
</protein>
<accession>A0A0K0EER0</accession>
<dbReference type="PANTHER" id="PTHR12107">
    <property type="entry name" value="VOLTAGE-DEPENDENT CALCIUM CHANNEL GAMMA SUBUNIT"/>
    <property type="match status" value="1"/>
</dbReference>
<dbReference type="WBParaSite" id="TCONS_00007097.p1">
    <property type="protein sequence ID" value="TCONS_00007097.p1"/>
    <property type="gene ID" value="XLOC_005167"/>
</dbReference>
<keyword evidence="2" id="KW-1185">Reference proteome</keyword>
<dbReference type="GO" id="GO:0016247">
    <property type="term" value="F:channel regulator activity"/>
    <property type="evidence" value="ECO:0007669"/>
    <property type="project" value="TreeGrafter"/>
</dbReference>
<dbReference type="GO" id="GO:0098970">
    <property type="term" value="P:postsynaptic neurotransmitter receptor diffusion trapping"/>
    <property type="evidence" value="ECO:0007669"/>
    <property type="project" value="TreeGrafter"/>
</dbReference>
<dbReference type="PANTHER" id="PTHR12107:SF6">
    <property type="entry name" value="STARGAZIN (MAMMALIAN CALCIUM CHANNEL) HOMOLOG"/>
    <property type="match status" value="1"/>
</dbReference>
<dbReference type="InterPro" id="IPR051072">
    <property type="entry name" value="CACNG_subunit"/>
</dbReference>
<dbReference type="GO" id="GO:0099590">
    <property type="term" value="P:neurotransmitter receptor internalization"/>
    <property type="evidence" value="ECO:0007669"/>
    <property type="project" value="TreeGrafter"/>
</dbReference>
<organism evidence="3">
    <name type="scientific">Strongyloides stercoralis</name>
    <name type="common">Threadworm</name>
    <dbReference type="NCBI Taxonomy" id="6248"/>
    <lineage>
        <taxon>Eukaryota</taxon>
        <taxon>Metazoa</taxon>
        <taxon>Ecdysozoa</taxon>
        <taxon>Nematoda</taxon>
        <taxon>Chromadorea</taxon>
        <taxon>Rhabditida</taxon>
        <taxon>Tylenchina</taxon>
        <taxon>Panagrolaimomorpha</taxon>
        <taxon>Strongyloidoidea</taxon>
        <taxon>Strongyloididae</taxon>
        <taxon>Strongyloides</taxon>
    </lineage>
</organism>
<feature type="transmembrane region" description="Helical" evidence="1">
    <location>
        <begin position="41"/>
        <end position="63"/>
    </location>
</feature>
<evidence type="ECO:0000256" key="1">
    <source>
        <dbReference type="SAM" id="Phobius"/>
    </source>
</evidence>
<keyword evidence="1" id="KW-1133">Transmembrane helix</keyword>
<evidence type="ECO:0000313" key="4">
    <source>
        <dbReference type="WBParaSite" id="TCONS_00007097.p1"/>
    </source>
</evidence>